<proteinExistence type="predicted"/>
<accession>A0A511X3Q3</accession>
<evidence type="ECO:0000313" key="2">
    <source>
        <dbReference type="Proteomes" id="UP000321400"/>
    </source>
</evidence>
<gene>
    <name evidence="1" type="ORF">HAL01_20400</name>
</gene>
<organism evidence="1 2">
    <name type="scientific">Halolactibacillus alkaliphilus</name>
    <dbReference type="NCBI Taxonomy" id="442899"/>
    <lineage>
        <taxon>Bacteria</taxon>
        <taxon>Bacillati</taxon>
        <taxon>Bacillota</taxon>
        <taxon>Bacilli</taxon>
        <taxon>Bacillales</taxon>
        <taxon>Bacillaceae</taxon>
        <taxon>Halolactibacillus</taxon>
    </lineage>
</organism>
<protein>
    <submittedName>
        <fullName evidence="1">Uncharacterized protein</fullName>
    </submittedName>
</protein>
<comment type="caution">
    <text evidence="1">The sequence shown here is derived from an EMBL/GenBank/DDBJ whole genome shotgun (WGS) entry which is preliminary data.</text>
</comment>
<keyword evidence="2" id="KW-1185">Reference proteome</keyword>
<dbReference type="RefSeq" id="WP_089803147.1">
    <property type="nucleotide sequence ID" value="NZ_BJYE01000033.1"/>
</dbReference>
<dbReference type="AlphaFoldDB" id="A0A511X3Q3"/>
<dbReference type="OrthoDB" id="516981at2"/>
<dbReference type="EMBL" id="BJYE01000033">
    <property type="protein sequence ID" value="GEN57576.1"/>
    <property type="molecule type" value="Genomic_DNA"/>
</dbReference>
<sequence length="69" mass="7959">MKFKNTSHEIVKFAKENRCAVIVFEYLGDMKMPKGFWGAKKARFKLCHWRKIGIQNKGKERVGSSGKSP</sequence>
<name>A0A511X3Q3_9BACI</name>
<evidence type="ECO:0000313" key="1">
    <source>
        <dbReference type="EMBL" id="GEN57576.1"/>
    </source>
</evidence>
<dbReference type="Proteomes" id="UP000321400">
    <property type="component" value="Unassembled WGS sequence"/>
</dbReference>
<reference evidence="1 2" key="1">
    <citation type="submission" date="2019-07" db="EMBL/GenBank/DDBJ databases">
        <title>Whole genome shotgun sequence of Halolactibacillus alkaliphilus NBRC 103919.</title>
        <authorList>
            <person name="Hosoyama A."/>
            <person name="Uohara A."/>
            <person name="Ohji S."/>
            <person name="Ichikawa N."/>
        </authorList>
    </citation>
    <scope>NUCLEOTIDE SEQUENCE [LARGE SCALE GENOMIC DNA]</scope>
    <source>
        <strain evidence="1 2">NBRC 103919</strain>
    </source>
</reference>